<evidence type="ECO:0000256" key="5">
    <source>
        <dbReference type="ARBA" id="ARBA00022552"/>
    </source>
</evidence>
<reference evidence="10 11" key="1">
    <citation type="journal article" date="2019" name="Nat. Ecol. Evol.">
        <title>Megaphylogeny resolves global patterns of mushroom evolution.</title>
        <authorList>
            <person name="Varga T."/>
            <person name="Krizsan K."/>
            <person name="Foldi C."/>
            <person name="Dima B."/>
            <person name="Sanchez-Garcia M."/>
            <person name="Sanchez-Ramirez S."/>
            <person name="Szollosi G.J."/>
            <person name="Szarkandi J.G."/>
            <person name="Papp V."/>
            <person name="Albert L."/>
            <person name="Andreopoulos W."/>
            <person name="Angelini C."/>
            <person name="Antonin V."/>
            <person name="Barry K.W."/>
            <person name="Bougher N.L."/>
            <person name="Buchanan P."/>
            <person name="Buyck B."/>
            <person name="Bense V."/>
            <person name="Catcheside P."/>
            <person name="Chovatia M."/>
            <person name="Cooper J."/>
            <person name="Damon W."/>
            <person name="Desjardin D."/>
            <person name="Finy P."/>
            <person name="Geml J."/>
            <person name="Haridas S."/>
            <person name="Hughes K."/>
            <person name="Justo A."/>
            <person name="Karasinski D."/>
            <person name="Kautmanova I."/>
            <person name="Kiss B."/>
            <person name="Kocsube S."/>
            <person name="Kotiranta H."/>
            <person name="LaButti K.M."/>
            <person name="Lechner B.E."/>
            <person name="Liimatainen K."/>
            <person name="Lipzen A."/>
            <person name="Lukacs Z."/>
            <person name="Mihaltcheva S."/>
            <person name="Morgado L.N."/>
            <person name="Niskanen T."/>
            <person name="Noordeloos M.E."/>
            <person name="Ohm R.A."/>
            <person name="Ortiz-Santana B."/>
            <person name="Ovrebo C."/>
            <person name="Racz N."/>
            <person name="Riley R."/>
            <person name="Savchenko A."/>
            <person name="Shiryaev A."/>
            <person name="Soop K."/>
            <person name="Spirin V."/>
            <person name="Szebenyi C."/>
            <person name="Tomsovsky M."/>
            <person name="Tulloss R.E."/>
            <person name="Uehling J."/>
            <person name="Grigoriev I.V."/>
            <person name="Vagvolgyi C."/>
            <person name="Papp T."/>
            <person name="Martin F.M."/>
            <person name="Miettinen O."/>
            <person name="Hibbett D.S."/>
            <person name="Nagy L.G."/>
        </authorList>
    </citation>
    <scope>NUCLEOTIDE SEQUENCE [LARGE SCALE GENOMIC DNA]</scope>
    <source>
        <strain evidence="10 11">CBS 166.37</strain>
    </source>
</reference>
<organism evidence="10 11">
    <name type="scientific">Crucibulum laeve</name>
    <dbReference type="NCBI Taxonomy" id="68775"/>
    <lineage>
        <taxon>Eukaryota</taxon>
        <taxon>Fungi</taxon>
        <taxon>Dikarya</taxon>
        <taxon>Basidiomycota</taxon>
        <taxon>Agaricomycotina</taxon>
        <taxon>Agaricomycetes</taxon>
        <taxon>Agaricomycetidae</taxon>
        <taxon>Agaricales</taxon>
        <taxon>Agaricineae</taxon>
        <taxon>Nidulariaceae</taxon>
        <taxon>Crucibulum</taxon>
    </lineage>
</organism>
<dbReference type="OrthoDB" id="21550at2759"/>
<evidence type="ECO:0000256" key="4">
    <source>
        <dbReference type="ARBA" id="ARBA00022517"/>
    </source>
</evidence>
<sequence length="594" mass="65045">MDGFKVPQSIPQDLLLIRDLVGISEEVKPTPLVTVKVGEQDDISSSDSESNASEDEIVASLIEVKDEEEPVKEVPDSSESSSESSSDSDSESEPPEQKNALESQDLDDDEDPVPSAATGNYFSTKHEIPEVDIIVPELDEVEANEVLEKVGEIMNTMEKVAIIRGLPSEIANRGSDRALDSDTLLVFDDRKVMGYVYETFGPTSQPLYQVKFNNTYPLNPEQVRIGREVFHVPARSHFVFLSRIKALKGSDASNVHDEEPGDDELEFSDDEAEAAYRSRLKRKRGESRARSIASSRQGTPNPSQMRDQDLVDDSIMTGNAYDERGPYDYDIGAAPGPSRPAPIPYDDPYANDYSNPEAAKRVDADRTQLSRLPSNSGFGGGRGSARGYDRGEGRNRGRGRGRGRGQDRGRGSHGASGGGRGSHHGNDIGGTSWSNNPTALVETYDPTLSRPLSPTSLAIARATGQMPQSANPTSPQQQQQFPVDTNAWRYNDMPVQTSTQYGFGSQSYQQPFMQQMPFVQPHINPRFASAFGMGFGGSMQTQQYPQHGHYSHSDAGSMDSVPPTIQSNWTDEWTIHMPDRAKPGSGDDSKNSSQ</sequence>
<feature type="region of interest" description="Disordered" evidence="9">
    <location>
        <begin position="28"/>
        <end position="122"/>
    </location>
</feature>
<evidence type="ECO:0000313" key="11">
    <source>
        <dbReference type="Proteomes" id="UP000308652"/>
    </source>
</evidence>
<feature type="region of interest" description="Disordered" evidence="9">
    <location>
        <begin position="250"/>
        <end position="439"/>
    </location>
</feature>
<dbReference type="InterPro" id="IPR038664">
    <property type="entry name" value="Gar1/Naf1_Cbf5-bd_sf"/>
</dbReference>
<dbReference type="GO" id="GO:0000493">
    <property type="term" value="P:box H/ACA snoRNP assembly"/>
    <property type="evidence" value="ECO:0007669"/>
    <property type="project" value="InterPro"/>
</dbReference>
<feature type="compositionally biased region" description="Polar residues" evidence="9">
    <location>
        <begin position="429"/>
        <end position="438"/>
    </location>
</feature>
<dbReference type="EMBL" id="ML213593">
    <property type="protein sequence ID" value="TFK41856.1"/>
    <property type="molecule type" value="Genomic_DNA"/>
</dbReference>
<dbReference type="Proteomes" id="UP000308652">
    <property type="component" value="Unassembled WGS sequence"/>
</dbReference>
<keyword evidence="6" id="KW-0597">Phosphoprotein</keyword>
<evidence type="ECO:0000256" key="8">
    <source>
        <dbReference type="ARBA" id="ARBA00023242"/>
    </source>
</evidence>
<dbReference type="STRING" id="68775.A0A5C3MBM6"/>
<dbReference type="PANTHER" id="PTHR31633:SF1">
    <property type="entry name" value="H_ACA RIBONUCLEOPROTEIN COMPLEX NON-CORE SUBUNIT NAF1"/>
    <property type="match status" value="1"/>
</dbReference>
<keyword evidence="4" id="KW-0690">Ribosome biogenesis</keyword>
<feature type="compositionally biased region" description="Basic and acidic residues" evidence="9">
    <location>
        <begin position="358"/>
        <end position="368"/>
    </location>
</feature>
<keyword evidence="7" id="KW-0694">RNA-binding</keyword>
<protein>
    <recommendedName>
        <fullName evidence="3">H/ACA ribonucleoprotein complex non-core subunit NAF1</fullName>
    </recommendedName>
</protein>
<evidence type="ECO:0000256" key="3">
    <source>
        <dbReference type="ARBA" id="ARBA00021438"/>
    </source>
</evidence>
<dbReference type="SUPFAM" id="SSF50447">
    <property type="entry name" value="Translation proteins"/>
    <property type="match status" value="1"/>
</dbReference>
<dbReference type="InterPro" id="IPR009000">
    <property type="entry name" value="Transl_B-barrel_sf"/>
</dbReference>
<keyword evidence="5" id="KW-0698">rRNA processing</keyword>
<dbReference type="GO" id="GO:0005732">
    <property type="term" value="C:sno(s)RNA-containing ribonucleoprotein complex"/>
    <property type="evidence" value="ECO:0007669"/>
    <property type="project" value="InterPro"/>
</dbReference>
<accession>A0A5C3MBM6</accession>
<dbReference type="GO" id="GO:0005634">
    <property type="term" value="C:nucleus"/>
    <property type="evidence" value="ECO:0007669"/>
    <property type="project" value="UniProtKB-SubCell"/>
</dbReference>
<feature type="compositionally biased region" description="Polar residues" evidence="9">
    <location>
        <begin position="292"/>
        <end position="305"/>
    </location>
</feature>
<dbReference type="GO" id="GO:0006364">
    <property type="term" value="P:rRNA processing"/>
    <property type="evidence" value="ECO:0007669"/>
    <property type="project" value="UniProtKB-KW"/>
</dbReference>
<evidence type="ECO:0000256" key="6">
    <source>
        <dbReference type="ARBA" id="ARBA00022553"/>
    </source>
</evidence>
<dbReference type="GO" id="GO:0003723">
    <property type="term" value="F:RNA binding"/>
    <property type="evidence" value="ECO:0007669"/>
    <property type="project" value="UniProtKB-KW"/>
</dbReference>
<feature type="region of interest" description="Disordered" evidence="9">
    <location>
        <begin position="539"/>
        <end position="594"/>
    </location>
</feature>
<keyword evidence="8" id="KW-0539">Nucleus</keyword>
<comment type="subcellular location">
    <subcellularLocation>
        <location evidence="1">Nucleus</location>
    </subcellularLocation>
</comment>
<evidence type="ECO:0000256" key="9">
    <source>
        <dbReference type="SAM" id="MobiDB-lite"/>
    </source>
</evidence>
<comment type="similarity">
    <text evidence="2">Belongs to the NAF1 family.</text>
</comment>
<evidence type="ECO:0000313" key="10">
    <source>
        <dbReference type="EMBL" id="TFK41856.1"/>
    </source>
</evidence>
<dbReference type="InterPro" id="IPR040309">
    <property type="entry name" value="Naf1"/>
</dbReference>
<dbReference type="PANTHER" id="PTHR31633">
    <property type="entry name" value="H/ACA RIBONUCLEOPROTEIN COMPLEX NON-CORE SUBUNIT NAF1"/>
    <property type="match status" value="1"/>
</dbReference>
<keyword evidence="11" id="KW-1185">Reference proteome</keyword>
<feature type="compositionally biased region" description="Acidic residues" evidence="9">
    <location>
        <begin position="259"/>
        <end position="273"/>
    </location>
</feature>
<dbReference type="Pfam" id="PF04410">
    <property type="entry name" value="Gar1"/>
    <property type="match status" value="1"/>
</dbReference>
<proteinExistence type="inferred from homology"/>
<dbReference type="AlphaFoldDB" id="A0A5C3MBM6"/>
<gene>
    <name evidence="10" type="ORF">BDQ12DRAFT_732630</name>
</gene>
<evidence type="ECO:0000256" key="1">
    <source>
        <dbReference type="ARBA" id="ARBA00004123"/>
    </source>
</evidence>
<feature type="compositionally biased region" description="Basic and acidic residues" evidence="9">
    <location>
        <begin position="573"/>
        <end position="594"/>
    </location>
</feature>
<dbReference type="Gene3D" id="2.40.10.230">
    <property type="entry name" value="Probable tRNA pseudouridine synthase domain"/>
    <property type="match status" value="1"/>
</dbReference>
<evidence type="ECO:0000256" key="7">
    <source>
        <dbReference type="ARBA" id="ARBA00022884"/>
    </source>
</evidence>
<dbReference type="GO" id="GO:0001522">
    <property type="term" value="P:pseudouridine synthesis"/>
    <property type="evidence" value="ECO:0007669"/>
    <property type="project" value="InterPro"/>
</dbReference>
<evidence type="ECO:0000256" key="2">
    <source>
        <dbReference type="ARBA" id="ARBA00009801"/>
    </source>
</evidence>
<name>A0A5C3MBM6_9AGAR</name>
<dbReference type="InterPro" id="IPR007504">
    <property type="entry name" value="H/ACA_rnp_Gar1/Naf1"/>
</dbReference>